<dbReference type="PANTHER" id="PTHR36504:SF1">
    <property type="entry name" value="LIPOPOLYSACCHARIDE EXPORT SYSTEM PROTEIN LPTA"/>
    <property type="match status" value="1"/>
</dbReference>
<accession>A0A192D3R9</accession>
<keyword evidence="5" id="KW-1185">Reference proteome</keyword>
<dbReference type="Proteomes" id="UP000078263">
    <property type="component" value="Chromosome"/>
</dbReference>
<dbReference type="GO" id="GO:0030288">
    <property type="term" value="C:outer membrane-bounded periplasmic space"/>
    <property type="evidence" value="ECO:0007669"/>
    <property type="project" value="TreeGrafter"/>
</dbReference>
<evidence type="ECO:0000256" key="2">
    <source>
        <dbReference type="SAM" id="MobiDB-lite"/>
    </source>
</evidence>
<dbReference type="KEGG" id="pns:A9D12_04990"/>
<gene>
    <name evidence="4" type="ORF">A9D12_04990</name>
</gene>
<dbReference type="InterPro" id="IPR052037">
    <property type="entry name" value="LPS_export_LptA"/>
</dbReference>
<dbReference type="GO" id="GO:0017089">
    <property type="term" value="F:glycolipid transfer activity"/>
    <property type="evidence" value="ECO:0007669"/>
    <property type="project" value="TreeGrafter"/>
</dbReference>
<organism evidence="4 5">
    <name type="scientific">Erythrobacter neustonensis</name>
    <dbReference type="NCBI Taxonomy" id="1112"/>
    <lineage>
        <taxon>Bacteria</taxon>
        <taxon>Pseudomonadati</taxon>
        <taxon>Pseudomonadota</taxon>
        <taxon>Alphaproteobacteria</taxon>
        <taxon>Sphingomonadales</taxon>
        <taxon>Erythrobacteraceae</taxon>
        <taxon>Erythrobacter/Porphyrobacter group</taxon>
        <taxon>Erythrobacter</taxon>
    </lineage>
</organism>
<keyword evidence="1" id="KW-0732">Signal</keyword>
<evidence type="ECO:0000313" key="4">
    <source>
        <dbReference type="EMBL" id="ANK12409.1"/>
    </source>
</evidence>
<dbReference type="RefSeq" id="WP_068350320.1">
    <property type="nucleotide sequence ID" value="NZ_CP016033.1"/>
</dbReference>
<dbReference type="GO" id="GO:0009279">
    <property type="term" value="C:cell outer membrane"/>
    <property type="evidence" value="ECO:0007669"/>
    <property type="project" value="TreeGrafter"/>
</dbReference>
<dbReference type="Gene3D" id="2.60.450.10">
    <property type="entry name" value="Lipopolysaccharide (LPS) transport protein A like domain"/>
    <property type="match status" value="1"/>
</dbReference>
<evidence type="ECO:0000313" key="5">
    <source>
        <dbReference type="Proteomes" id="UP000078263"/>
    </source>
</evidence>
<feature type="compositionally biased region" description="Low complexity" evidence="2">
    <location>
        <begin position="162"/>
        <end position="174"/>
    </location>
</feature>
<evidence type="ECO:0000259" key="3">
    <source>
        <dbReference type="Pfam" id="PF03968"/>
    </source>
</evidence>
<proteinExistence type="predicted"/>
<dbReference type="EMBL" id="CP016033">
    <property type="protein sequence ID" value="ANK12409.1"/>
    <property type="molecule type" value="Genomic_DNA"/>
</dbReference>
<reference evidence="4 5" key="1">
    <citation type="submission" date="2016-05" db="EMBL/GenBank/DDBJ databases">
        <title>Compelete Genome Sequence of Bacteriochlorophyll-Synthesizing Bacterium Porphyrobacter neustonensis DSM 9434.</title>
        <authorList>
            <person name="Shi X.-L."/>
            <person name="Wu Y.-H."/>
            <person name="Cheng H."/>
            <person name="Xu L."/>
            <person name="Zhang X.-Q."/>
            <person name="Wang C.-S."/>
            <person name="Xu X.-W."/>
        </authorList>
    </citation>
    <scope>NUCLEOTIDE SEQUENCE [LARGE SCALE GENOMIC DNA]</scope>
    <source>
        <strain evidence="4 5">DSM 9434</strain>
    </source>
</reference>
<dbReference type="OrthoDB" id="9811926at2"/>
<dbReference type="InterPro" id="IPR005653">
    <property type="entry name" value="OstA-like_N"/>
</dbReference>
<dbReference type="STRING" id="1112.A9D12_04990"/>
<sequence length="189" mass="19280">MPEHNASARTPFARLALVWGIGGFALTAALAGGMNLAAQGIARHDTRAPVTYDAGKFVLDDRANQAIASGGVIVTQAGLRVQSDRMLVNFSDAGGALEIQRITATGGVVVTRGNERASGNNAVYDFNRRVITMAGNVALRRGTDTLNGGRLTIDLDSGLSTVDGSSGGSSAVPGAPGGRGRVTGTFNVP</sequence>
<evidence type="ECO:0000256" key="1">
    <source>
        <dbReference type="ARBA" id="ARBA00022729"/>
    </source>
</evidence>
<dbReference type="PANTHER" id="PTHR36504">
    <property type="entry name" value="LIPOPOLYSACCHARIDE EXPORT SYSTEM PROTEIN LPTA"/>
    <property type="match status" value="1"/>
</dbReference>
<feature type="domain" description="Organic solvent tolerance-like N-terminal" evidence="3">
    <location>
        <begin position="54"/>
        <end position="158"/>
    </location>
</feature>
<feature type="region of interest" description="Disordered" evidence="2">
    <location>
        <begin position="162"/>
        <end position="189"/>
    </location>
</feature>
<dbReference type="AlphaFoldDB" id="A0A192D3R9"/>
<name>A0A192D3R9_9SPHN</name>
<dbReference type="GO" id="GO:0015920">
    <property type="term" value="P:lipopolysaccharide transport"/>
    <property type="evidence" value="ECO:0007669"/>
    <property type="project" value="TreeGrafter"/>
</dbReference>
<protein>
    <submittedName>
        <fullName evidence="4">OstA family protein</fullName>
    </submittedName>
</protein>
<dbReference type="Pfam" id="PF03968">
    <property type="entry name" value="LptD_N"/>
    <property type="match status" value="1"/>
</dbReference>